<accession>A0A166GN48</accession>
<name>A0A166GN48_9AGAM</name>
<dbReference type="InterPro" id="IPR021109">
    <property type="entry name" value="Peptidase_aspartic_dom_sf"/>
</dbReference>
<evidence type="ECO:0000313" key="3">
    <source>
        <dbReference type="Proteomes" id="UP000076532"/>
    </source>
</evidence>
<dbReference type="OrthoDB" id="3068303at2759"/>
<dbReference type="STRING" id="436010.A0A166GN48"/>
<sequence>EFETRTLPTLEEKTHPESIPPSSPALTFKVSRRRKKSPGLAALGTSVLSVQGKLGSLEERPIDLRLDSGADVSLISKDFLLSLKNKVPISKGMKMCLWQLTDKNASLEGYITLPVFIESEDGTIIETEVEAYVVPGISVDILLGEDYQMAHEVTVARDLEKGTQVSYRSCPYSIRATPIGQERKMIRAQADLKIAPNSVASLRVEEYFDNEREWLVEKSLLANSDDSFFAIPNMLFSASFPVVPVMNPTDKPRFIRKGEAVGIITDPATYLDTPKSDEHREKMEAHMTSLASMVQAMME</sequence>
<dbReference type="CDD" id="cd00303">
    <property type="entry name" value="retropepsin_like"/>
    <property type="match status" value="1"/>
</dbReference>
<feature type="non-terminal residue" evidence="2">
    <location>
        <position position="1"/>
    </location>
</feature>
<dbReference type="Proteomes" id="UP000076532">
    <property type="component" value="Unassembled WGS sequence"/>
</dbReference>
<dbReference type="Gene3D" id="2.40.70.10">
    <property type="entry name" value="Acid Proteases"/>
    <property type="match status" value="1"/>
</dbReference>
<evidence type="ECO:0000256" key="1">
    <source>
        <dbReference type="SAM" id="MobiDB-lite"/>
    </source>
</evidence>
<feature type="non-terminal residue" evidence="2">
    <location>
        <position position="299"/>
    </location>
</feature>
<proteinExistence type="predicted"/>
<organism evidence="2 3">
    <name type="scientific">Athelia psychrophila</name>
    <dbReference type="NCBI Taxonomy" id="1759441"/>
    <lineage>
        <taxon>Eukaryota</taxon>
        <taxon>Fungi</taxon>
        <taxon>Dikarya</taxon>
        <taxon>Basidiomycota</taxon>
        <taxon>Agaricomycotina</taxon>
        <taxon>Agaricomycetes</taxon>
        <taxon>Agaricomycetidae</taxon>
        <taxon>Atheliales</taxon>
        <taxon>Atheliaceae</taxon>
        <taxon>Athelia</taxon>
    </lineage>
</organism>
<feature type="region of interest" description="Disordered" evidence="1">
    <location>
        <begin position="1"/>
        <end position="25"/>
    </location>
</feature>
<keyword evidence="3" id="KW-1185">Reference proteome</keyword>
<protein>
    <recommendedName>
        <fullName evidence="4">Peptidase A2 domain-containing protein</fullName>
    </recommendedName>
</protein>
<dbReference type="AlphaFoldDB" id="A0A166GN48"/>
<gene>
    <name evidence="2" type="ORF">FIBSPDRAFT_673684</name>
</gene>
<dbReference type="EMBL" id="KV417577">
    <property type="protein sequence ID" value="KZP18003.1"/>
    <property type="molecule type" value="Genomic_DNA"/>
</dbReference>
<reference evidence="2 3" key="1">
    <citation type="journal article" date="2016" name="Mol. Biol. Evol.">
        <title>Comparative Genomics of Early-Diverging Mushroom-Forming Fungi Provides Insights into the Origins of Lignocellulose Decay Capabilities.</title>
        <authorList>
            <person name="Nagy L.G."/>
            <person name="Riley R."/>
            <person name="Tritt A."/>
            <person name="Adam C."/>
            <person name="Daum C."/>
            <person name="Floudas D."/>
            <person name="Sun H."/>
            <person name="Yadav J.S."/>
            <person name="Pangilinan J."/>
            <person name="Larsson K.H."/>
            <person name="Matsuura K."/>
            <person name="Barry K."/>
            <person name="Labutti K."/>
            <person name="Kuo R."/>
            <person name="Ohm R.A."/>
            <person name="Bhattacharya S.S."/>
            <person name="Shirouzu T."/>
            <person name="Yoshinaga Y."/>
            <person name="Martin F.M."/>
            <person name="Grigoriev I.V."/>
            <person name="Hibbett D.S."/>
        </authorList>
    </citation>
    <scope>NUCLEOTIDE SEQUENCE [LARGE SCALE GENOMIC DNA]</scope>
    <source>
        <strain evidence="2 3">CBS 109695</strain>
    </source>
</reference>
<evidence type="ECO:0008006" key="4">
    <source>
        <dbReference type="Google" id="ProtNLM"/>
    </source>
</evidence>
<evidence type="ECO:0000313" key="2">
    <source>
        <dbReference type="EMBL" id="KZP18003.1"/>
    </source>
</evidence>